<feature type="transmembrane region" description="Helical" evidence="1">
    <location>
        <begin position="34"/>
        <end position="50"/>
    </location>
</feature>
<dbReference type="InterPro" id="IPR054331">
    <property type="entry name" value="LiaF_TM"/>
</dbReference>
<feature type="transmembrane region" description="Helical" evidence="1">
    <location>
        <begin position="57"/>
        <end position="75"/>
    </location>
</feature>
<keyword evidence="4" id="KW-1185">Reference proteome</keyword>
<name>A0ABW4BEN3_9LACO</name>
<dbReference type="Proteomes" id="UP001597199">
    <property type="component" value="Unassembled WGS sequence"/>
</dbReference>
<feature type="domain" description="LiaF transmembrane" evidence="2">
    <location>
        <begin position="10"/>
        <end position="106"/>
    </location>
</feature>
<keyword evidence="1" id="KW-0472">Membrane</keyword>
<dbReference type="RefSeq" id="WP_204117890.1">
    <property type="nucleotide sequence ID" value="NZ_BOLV01000001.1"/>
</dbReference>
<accession>A0ABW4BEN3</accession>
<feature type="transmembrane region" description="Helical" evidence="1">
    <location>
        <begin position="81"/>
        <end position="101"/>
    </location>
</feature>
<evidence type="ECO:0000256" key="1">
    <source>
        <dbReference type="SAM" id="Phobius"/>
    </source>
</evidence>
<keyword evidence="1" id="KW-0812">Transmembrane</keyword>
<comment type="caution">
    <text evidence="3">The sequence shown here is derived from an EMBL/GenBank/DDBJ whole genome shotgun (WGS) entry which is preliminary data.</text>
</comment>
<reference evidence="4" key="1">
    <citation type="journal article" date="2019" name="Int. J. Syst. Evol. Microbiol.">
        <title>The Global Catalogue of Microorganisms (GCM) 10K type strain sequencing project: providing services to taxonomists for standard genome sequencing and annotation.</title>
        <authorList>
            <consortium name="The Broad Institute Genomics Platform"/>
            <consortium name="The Broad Institute Genome Sequencing Center for Infectious Disease"/>
            <person name="Wu L."/>
            <person name="Ma J."/>
        </authorList>
    </citation>
    <scope>NUCLEOTIDE SEQUENCE [LARGE SCALE GENOMIC DNA]</scope>
    <source>
        <strain evidence="4">CCM 9110</strain>
    </source>
</reference>
<dbReference type="Pfam" id="PF22570">
    <property type="entry name" value="LiaF-TM"/>
    <property type="match status" value="1"/>
</dbReference>
<proteinExistence type="predicted"/>
<gene>
    <name evidence="3" type="ORF">ACFQ41_02860</name>
</gene>
<sequence>MKKYNWHNWFWGLFFLVCAGVLITGQLGMFTINISFWPLVGGMILVAAFLKSLASLSFVGMAFSLSFLGILFAQPLGIERLVPWTLLGAAALISIGLELIFRPAKAKHEHHGTLVVNDTSYSLGDWHKANKEIKQNYQEDDSPTNFEVSVRMGSAVRYVNTTDFRHARIRVNMGEAKVYFDKAQITTEPATIELLGQIGDVDLYIPKEWNLQPKLPTFAVDYSEKGETPVPSGPEVLLTGNFHVGDVTVHYI</sequence>
<evidence type="ECO:0000313" key="3">
    <source>
        <dbReference type="EMBL" id="MFD1398245.1"/>
    </source>
</evidence>
<evidence type="ECO:0000259" key="2">
    <source>
        <dbReference type="Pfam" id="PF22570"/>
    </source>
</evidence>
<organism evidence="3 4">
    <name type="scientific">Lacticaseibacillus suilingensis</name>
    <dbReference type="NCBI Taxonomy" id="2799577"/>
    <lineage>
        <taxon>Bacteria</taxon>
        <taxon>Bacillati</taxon>
        <taxon>Bacillota</taxon>
        <taxon>Bacilli</taxon>
        <taxon>Lactobacillales</taxon>
        <taxon>Lactobacillaceae</taxon>
        <taxon>Lacticaseibacillus</taxon>
    </lineage>
</organism>
<protein>
    <recommendedName>
        <fullName evidence="2">LiaF transmembrane domain-containing protein</fullName>
    </recommendedName>
</protein>
<evidence type="ECO:0000313" key="4">
    <source>
        <dbReference type="Proteomes" id="UP001597199"/>
    </source>
</evidence>
<feature type="transmembrane region" description="Helical" evidence="1">
    <location>
        <begin position="9"/>
        <end position="28"/>
    </location>
</feature>
<dbReference type="EMBL" id="JBHTOA010000016">
    <property type="protein sequence ID" value="MFD1398245.1"/>
    <property type="molecule type" value="Genomic_DNA"/>
</dbReference>
<keyword evidence="1" id="KW-1133">Transmembrane helix</keyword>